<dbReference type="PANTHER" id="PTHR43249:SF1">
    <property type="entry name" value="D-GLUCOSIDE 3-DEHYDROGENASE"/>
    <property type="match status" value="1"/>
</dbReference>
<dbReference type="Gene3D" id="3.30.360.10">
    <property type="entry name" value="Dihydrodipicolinate Reductase, domain 2"/>
    <property type="match status" value="1"/>
</dbReference>
<evidence type="ECO:0000256" key="1">
    <source>
        <dbReference type="ARBA" id="ARBA00023027"/>
    </source>
</evidence>
<dbReference type="Proteomes" id="UP001226577">
    <property type="component" value="Unassembled WGS sequence"/>
</dbReference>
<feature type="domain" description="Gfo/Idh/MocA-like oxidoreductase N-terminal" evidence="2">
    <location>
        <begin position="5"/>
        <end position="121"/>
    </location>
</feature>
<dbReference type="EMBL" id="JAUSRE010000013">
    <property type="protein sequence ID" value="MDP9889073.1"/>
    <property type="molecule type" value="Genomic_DNA"/>
</dbReference>
<gene>
    <name evidence="4" type="ORF">J2X98_002671</name>
</gene>
<reference evidence="4 5" key="1">
    <citation type="submission" date="2023-07" db="EMBL/GenBank/DDBJ databases">
        <title>Sorghum-associated microbial communities from plants grown in Nebraska, USA.</title>
        <authorList>
            <person name="Schachtman D."/>
        </authorList>
    </citation>
    <scope>NUCLEOTIDE SEQUENCE [LARGE SCALE GENOMIC DNA]</scope>
    <source>
        <strain evidence="4 5">CC222</strain>
    </source>
</reference>
<evidence type="ECO:0000259" key="3">
    <source>
        <dbReference type="Pfam" id="PF22725"/>
    </source>
</evidence>
<dbReference type="InterPro" id="IPR000683">
    <property type="entry name" value="Gfo/Idh/MocA-like_OxRdtase_N"/>
</dbReference>
<name>A0ABT9RWT5_9MICC</name>
<dbReference type="Pfam" id="PF22725">
    <property type="entry name" value="GFO_IDH_MocA_C3"/>
    <property type="match status" value="1"/>
</dbReference>
<evidence type="ECO:0000313" key="4">
    <source>
        <dbReference type="EMBL" id="MDP9889073.1"/>
    </source>
</evidence>
<dbReference type="InterPro" id="IPR036291">
    <property type="entry name" value="NAD(P)-bd_dom_sf"/>
</dbReference>
<proteinExistence type="predicted"/>
<keyword evidence="5" id="KW-1185">Reference proteome</keyword>
<dbReference type="SUPFAM" id="SSF55347">
    <property type="entry name" value="Glyceraldehyde-3-phosphate dehydrogenase-like, C-terminal domain"/>
    <property type="match status" value="1"/>
</dbReference>
<dbReference type="Gene3D" id="3.40.50.720">
    <property type="entry name" value="NAD(P)-binding Rossmann-like Domain"/>
    <property type="match status" value="1"/>
</dbReference>
<dbReference type="SUPFAM" id="SSF51735">
    <property type="entry name" value="NAD(P)-binding Rossmann-fold domains"/>
    <property type="match status" value="1"/>
</dbReference>
<dbReference type="RefSeq" id="WP_307308867.1">
    <property type="nucleotide sequence ID" value="NZ_JAUSRE010000013.1"/>
</dbReference>
<evidence type="ECO:0000313" key="5">
    <source>
        <dbReference type="Proteomes" id="UP001226577"/>
    </source>
</evidence>
<comment type="caution">
    <text evidence="4">The sequence shown here is derived from an EMBL/GenBank/DDBJ whole genome shotgun (WGS) entry which is preliminary data.</text>
</comment>
<feature type="domain" description="GFO/IDH/MocA-like oxidoreductase" evidence="3">
    <location>
        <begin position="132"/>
        <end position="255"/>
    </location>
</feature>
<dbReference type="PANTHER" id="PTHR43249">
    <property type="entry name" value="UDP-N-ACETYL-2-AMINO-2-DEOXY-D-GLUCURONATE OXIDASE"/>
    <property type="match status" value="1"/>
</dbReference>
<organism evidence="4 5">
    <name type="scientific">Pseudarthrobacter enclensis</name>
    <dbReference type="NCBI Taxonomy" id="993070"/>
    <lineage>
        <taxon>Bacteria</taxon>
        <taxon>Bacillati</taxon>
        <taxon>Actinomycetota</taxon>
        <taxon>Actinomycetes</taxon>
        <taxon>Micrococcales</taxon>
        <taxon>Micrococcaceae</taxon>
        <taxon>Pseudarthrobacter</taxon>
    </lineage>
</organism>
<keyword evidence="1" id="KW-0520">NAD</keyword>
<protein>
    <submittedName>
        <fullName evidence="4">Dehydrogenase</fullName>
    </submittedName>
</protein>
<evidence type="ECO:0000259" key="2">
    <source>
        <dbReference type="Pfam" id="PF01408"/>
    </source>
</evidence>
<dbReference type="InterPro" id="IPR055170">
    <property type="entry name" value="GFO_IDH_MocA-like_dom"/>
</dbReference>
<accession>A0ABT9RWT5</accession>
<sequence length="370" mass="39141">MSKKLRIGIAGCGNIADNHFQAYNSVSDVEVVGVCDVDLGRAEQFAAERNIPHAAGSVAGLLDLDIDIISVCTPHPTHEQVVVEAAQRGVHILCEKPIAISSDSARRMTAAAKEAGVKLGVLFQRRFWPAAQKLRDAIDDGRIGQPILGSCSILLHRDSAYYGSAAWRGTWETDGGGVLMTQGIHYIDLLQWYMGDVIEASAQIRTLVFKDEIEVEDVAVATLSFASGAVATVTATTGADPSLGARVHVIGSRGASASVSEFPEGAEGVCDLWAIPGEADHVDLFDKGLGTNIPIAQINAELMPFHRLQVADFVSAVLNDSEPAVTGEEALKSLEIIAAIYESARLGKPVQPRYSSTAATEGAAVVGQRA</sequence>
<dbReference type="InterPro" id="IPR052515">
    <property type="entry name" value="Gfo/Idh/MocA_Oxidoreductase"/>
</dbReference>
<dbReference type="Pfam" id="PF01408">
    <property type="entry name" value="GFO_IDH_MocA"/>
    <property type="match status" value="1"/>
</dbReference>